<dbReference type="AlphaFoldDB" id="A0AAV5CWD6"/>
<sequence>MKTFDPWPVFFRREWNRNWPFLTGFAITGYLICKMTANFTEEDLKNSNAAGKEPFTDHRVLNNNLLVTTPVIELISFILDTMAINDRLMISMYVYCGFEVLSLAAYPRVDVTFSNMIKHIFYSSIVVAVLGFKQERRELGQRSPGPYTSVSSFVQAEQDTGPLAPVGPTGTAVIRLSHRAAQKHLGPAARQHQPAPAAPGFKAQNSSAAATRGSKQAAAGEAPEKNRRLRSAVERVIGAALRP</sequence>
<dbReference type="InterPro" id="IPR052867">
    <property type="entry name" value="ATP_Synthase_Subunit_6"/>
</dbReference>
<dbReference type="Proteomes" id="UP001054889">
    <property type="component" value="Unassembled WGS sequence"/>
</dbReference>
<feature type="compositionally biased region" description="Low complexity" evidence="1">
    <location>
        <begin position="187"/>
        <end position="199"/>
    </location>
</feature>
<comment type="caution">
    <text evidence="2">The sequence shown here is derived from an EMBL/GenBank/DDBJ whole genome shotgun (WGS) entry which is preliminary data.</text>
</comment>
<accession>A0AAV5CWD6</accession>
<evidence type="ECO:0000313" key="3">
    <source>
        <dbReference type="Proteomes" id="UP001054889"/>
    </source>
</evidence>
<organism evidence="2 3">
    <name type="scientific">Eleusine coracana subsp. coracana</name>
    <dbReference type="NCBI Taxonomy" id="191504"/>
    <lineage>
        <taxon>Eukaryota</taxon>
        <taxon>Viridiplantae</taxon>
        <taxon>Streptophyta</taxon>
        <taxon>Embryophyta</taxon>
        <taxon>Tracheophyta</taxon>
        <taxon>Spermatophyta</taxon>
        <taxon>Magnoliopsida</taxon>
        <taxon>Liliopsida</taxon>
        <taxon>Poales</taxon>
        <taxon>Poaceae</taxon>
        <taxon>PACMAD clade</taxon>
        <taxon>Chloridoideae</taxon>
        <taxon>Cynodonteae</taxon>
        <taxon>Eleusininae</taxon>
        <taxon>Eleusine</taxon>
    </lineage>
</organism>
<gene>
    <name evidence="2" type="primary">ga19749</name>
    <name evidence="2" type="ORF">PR202_ga19749</name>
</gene>
<protein>
    <submittedName>
        <fullName evidence="2">Uncharacterized protein</fullName>
    </submittedName>
</protein>
<dbReference type="EMBL" id="BQKI01000009">
    <property type="protein sequence ID" value="GJN02403.1"/>
    <property type="molecule type" value="Genomic_DNA"/>
</dbReference>
<reference evidence="2" key="2">
    <citation type="submission" date="2021-12" db="EMBL/GenBank/DDBJ databases">
        <title>Resequencing data analysis of finger millet.</title>
        <authorList>
            <person name="Hatakeyama M."/>
            <person name="Aluri S."/>
            <person name="Balachadran M.T."/>
            <person name="Sivarajan S.R."/>
            <person name="Poveda L."/>
            <person name="Shimizu-Inatsugi R."/>
            <person name="Schlapbach R."/>
            <person name="Sreeman S.M."/>
            <person name="Shimizu K.K."/>
        </authorList>
    </citation>
    <scope>NUCLEOTIDE SEQUENCE</scope>
</reference>
<feature type="region of interest" description="Disordered" evidence="1">
    <location>
        <begin position="183"/>
        <end position="230"/>
    </location>
</feature>
<dbReference type="PANTHER" id="PTHR34565:SF1">
    <property type="entry name" value="TRANSMEMBRANE PROTEIN"/>
    <property type="match status" value="1"/>
</dbReference>
<keyword evidence="3" id="KW-1185">Reference proteome</keyword>
<reference evidence="2" key="1">
    <citation type="journal article" date="2018" name="DNA Res.">
        <title>Multiple hybrid de novo genome assembly of finger millet, an orphan allotetraploid crop.</title>
        <authorList>
            <person name="Hatakeyama M."/>
            <person name="Aluri S."/>
            <person name="Balachadran M.T."/>
            <person name="Sivarajan S.R."/>
            <person name="Patrignani A."/>
            <person name="Gruter S."/>
            <person name="Poveda L."/>
            <person name="Shimizu-Inatsugi R."/>
            <person name="Baeten J."/>
            <person name="Francoijs K.J."/>
            <person name="Nataraja K.N."/>
            <person name="Reddy Y.A.N."/>
            <person name="Phadnis S."/>
            <person name="Ravikumar R.L."/>
            <person name="Schlapbach R."/>
            <person name="Sreeman S.M."/>
            <person name="Shimizu K.K."/>
        </authorList>
    </citation>
    <scope>NUCLEOTIDE SEQUENCE</scope>
</reference>
<name>A0AAV5CWD6_ELECO</name>
<evidence type="ECO:0000256" key="1">
    <source>
        <dbReference type="SAM" id="MobiDB-lite"/>
    </source>
</evidence>
<dbReference type="PANTHER" id="PTHR34565">
    <property type="entry name" value="TRANSMEMBRANE PROTEIN"/>
    <property type="match status" value="1"/>
</dbReference>
<proteinExistence type="predicted"/>
<evidence type="ECO:0000313" key="2">
    <source>
        <dbReference type="EMBL" id="GJN02403.1"/>
    </source>
</evidence>